<protein>
    <submittedName>
        <fullName evidence="2">Uncharacterized protein</fullName>
    </submittedName>
</protein>
<evidence type="ECO:0000313" key="2">
    <source>
        <dbReference type="EMBL" id="MBK9982616.1"/>
    </source>
</evidence>
<accession>A0A9D7XQ26</accession>
<name>A0A9D7XQ26_9BACT</name>
<evidence type="ECO:0000256" key="1">
    <source>
        <dbReference type="SAM" id="Coils"/>
    </source>
</evidence>
<evidence type="ECO:0000313" key="3">
    <source>
        <dbReference type="Proteomes" id="UP000808337"/>
    </source>
</evidence>
<dbReference type="EMBL" id="JADKGY010000006">
    <property type="protein sequence ID" value="MBK9982616.1"/>
    <property type="molecule type" value="Genomic_DNA"/>
</dbReference>
<gene>
    <name evidence="2" type="ORF">IPP15_09340</name>
</gene>
<organism evidence="2 3">
    <name type="scientific">Candidatus Opimibacter skivensis</name>
    <dbReference type="NCBI Taxonomy" id="2982028"/>
    <lineage>
        <taxon>Bacteria</taxon>
        <taxon>Pseudomonadati</taxon>
        <taxon>Bacteroidota</taxon>
        <taxon>Saprospiria</taxon>
        <taxon>Saprospirales</taxon>
        <taxon>Saprospiraceae</taxon>
        <taxon>Candidatus Opimibacter</taxon>
    </lineage>
</organism>
<keyword evidence="1" id="KW-0175">Coiled coil</keyword>
<reference evidence="2 3" key="1">
    <citation type="submission" date="2020-10" db="EMBL/GenBank/DDBJ databases">
        <title>Connecting structure to function with the recovery of over 1000 high-quality activated sludge metagenome-assembled genomes encoding full-length rRNA genes using long-read sequencing.</title>
        <authorList>
            <person name="Singleton C.M."/>
            <person name="Petriglieri F."/>
            <person name="Kristensen J.M."/>
            <person name="Kirkegaard R.H."/>
            <person name="Michaelsen T.Y."/>
            <person name="Andersen M.H."/>
            <person name="Karst S.M."/>
            <person name="Dueholm M.S."/>
            <person name="Nielsen P.H."/>
            <person name="Albertsen M."/>
        </authorList>
    </citation>
    <scope>NUCLEOTIDE SEQUENCE [LARGE SCALE GENOMIC DNA]</scope>
    <source>
        <strain evidence="2">Ribe_18-Q3-R11-54_MAXAC.273</strain>
    </source>
</reference>
<proteinExistence type="predicted"/>
<comment type="caution">
    <text evidence="2">The sequence shown here is derived from an EMBL/GenBank/DDBJ whole genome shotgun (WGS) entry which is preliminary data.</text>
</comment>
<sequence>MKNFFILLLISLLIPLSGKSQVLEDTRVMSLGSNPALTIMLPGATVKFADAEWKEYMKPYGKVAKVKQSKETVVADAQLLDIGGINKLKIFNLNEESGDGVKAIVWINMDTGFVSSAGNPTAYVASVKFLKDFSYKVKIDLITNDLEDQQKALAKFQNNLTKLQREKENLNKVIEDSKKRIAQAEADIEKNKKDQELAQKEIDNQKGIVDGVEKKLNQAKNQ</sequence>
<dbReference type="AlphaFoldDB" id="A0A9D7XQ26"/>
<dbReference type="Proteomes" id="UP000808337">
    <property type="component" value="Unassembled WGS sequence"/>
</dbReference>
<feature type="coiled-coil region" evidence="1">
    <location>
        <begin position="139"/>
        <end position="222"/>
    </location>
</feature>